<dbReference type="InterPro" id="IPR036380">
    <property type="entry name" value="Isochorismatase-like_sf"/>
</dbReference>
<dbReference type="SUPFAM" id="SSF52499">
    <property type="entry name" value="Isochorismatase-like hydrolases"/>
    <property type="match status" value="1"/>
</dbReference>
<proteinExistence type="predicted"/>
<evidence type="ECO:0000313" key="2">
    <source>
        <dbReference type="Proteomes" id="UP000199137"/>
    </source>
</evidence>
<accession>A0A1I5IWG6</accession>
<name>A0A1I5IWG6_9PSEU</name>
<dbReference type="Proteomes" id="UP000199137">
    <property type="component" value="Unassembled WGS sequence"/>
</dbReference>
<protein>
    <submittedName>
        <fullName evidence="1">Isochorismatase family protein</fullName>
    </submittedName>
</protein>
<evidence type="ECO:0000313" key="1">
    <source>
        <dbReference type="EMBL" id="SFO64536.1"/>
    </source>
</evidence>
<dbReference type="Gene3D" id="3.40.50.850">
    <property type="entry name" value="Isochorismatase-like"/>
    <property type="match status" value="1"/>
</dbReference>
<dbReference type="AlphaFoldDB" id="A0A1I5IWG6"/>
<dbReference type="EMBL" id="FOWC01000002">
    <property type="protein sequence ID" value="SFO64536.1"/>
    <property type="molecule type" value="Genomic_DNA"/>
</dbReference>
<dbReference type="STRING" id="112413.SAMN05421854_102726"/>
<gene>
    <name evidence="1" type="ORF">SAMN05421854_102726</name>
</gene>
<organism evidence="1 2">
    <name type="scientific">Amycolatopsis rubida</name>
    <dbReference type="NCBI Taxonomy" id="112413"/>
    <lineage>
        <taxon>Bacteria</taxon>
        <taxon>Bacillati</taxon>
        <taxon>Actinomycetota</taxon>
        <taxon>Actinomycetes</taxon>
        <taxon>Pseudonocardiales</taxon>
        <taxon>Pseudonocardiaceae</taxon>
        <taxon>Amycolatopsis</taxon>
    </lineage>
</organism>
<reference evidence="1 2" key="1">
    <citation type="submission" date="2016-10" db="EMBL/GenBank/DDBJ databases">
        <authorList>
            <person name="de Groot N.N."/>
        </authorList>
    </citation>
    <scope>NUCLEOTIDE SEQUENCE [LARGE SCALE GENOMIC DNA]</scope>
    <source>
        <strain evidence="1 2">DSM 44637</strain>
    </source>
</reference>
<sequence>MQSDFCVRAPALAALKRGHKSTLVQDAHATYDDEFSAAEESARVDEELSAAGVKLIGSEEVVFA</sequence>